<dbReference type="EMBL" id="QRDQ01000007">
    <property type="protein sequence ID" value="RED26435.1"/>
    <property type="molecule type" value="Genomic_DNA"/>
</dbReference>
<evidence type="ECO:0000313" key="1">
    <source>
        <dbReference type="EMBL" id="RED26435.1"/>
    </source>
</evidence>
<organism evidence="1 2">
    <name type="scientific">Flavobacterium cutihirudinis</name>
    <dbReference type="NCBI Taxonomy" id="1265740"/>
    <lineage>
        <taxon>Bacteria</taxon>
        <taxon>Pseudomonadati</taxon>
        <taxon>Bacteroidota</taxon>
        <taxon>Flavobacteriia</taxon>
        <taxon>Flavobacteriales</taxon>
        <taxon>Flavobacteriaceae</taxon>
        <taxon>Flavobacterium</taxon>
    </lineage>
</organism>
<dbReference type="Proteomes" id="UP000257004">
    <property type="component" value="Unassembled WGS sequence"/>
</dbReference>
<proteinExistence type="predicted"/>
<comment type="caution">
    <text evidence="1">The sequence shown here is derived from an EMBL/GenBank/DDBJ whole genome shotgun (WGS) entry which is preliminary data.</text>
</comment>
<name>A0A3D9FZN3_9FLAO</name>
<evidence type="ECO:0008006" key="3">
    <source>
        <dbReference type="Google" id="ProtNLM"/>
    </source>
</evidence>
<dbReference type="RefSeq" id="WP_115886531.1">
    <property type="nucleotide sequence ID" value="NZ_QRDQ01000007.1"/>
</dbReference>
<dbReference type="OrthoDB" id="1445896at2"/>
<evidence type="ECO:0000313" key="2">
    <source>
        <dbReference type="Proteomes" id="UP000257004"/>
    </source>
</evidence>
<dbReference type="PROSITE" id="PS51257">
    <property type="entry name" value="PROKAR_LIPOPROTEIN"/>
    <property type="match status" value="1"/>
</dbReference>
<dbReference type="AlphaFoldDB" id="A0A3D9FZN3"/>
<sequence length="221" mass="26302">MKKFLFILTTSIIILSCAVNHNTKDLIDFKTNKISKKSLKLNGYYYYQFEAESNQNYNTTEKIKRINAIFIYDDGYSLYLSGIDGLYPYYCAEGNHPENSFENAHRNIELLVNAQNSDDKKIKKRCDFEPNYINHKGLTQITENNNKIKMQYYQTEMQIPNKDSFNSYYLYEMNGEVKNDSTFVIYELKSYRTNKIENVNMVYKFKKCNKPELMNYFKKNI</sequence>
<reference evidence="1 2" key="1">
    <citation type="submission" date="2018-07" db="EMBL/GenBank/DDBJ databases">
        <title>Genomic Encyclopedia of Archaeal and Bacterial Type Strains, Phase II (KMG-II): from individual species to whole genera.</title>
        <authorList>
            <person name="Goeker M."/>
        </authorList>
    </citation>
    <scope>NUCLEOTIDE SEQUENCE [LARGE SCALE GENOMIC DNA]</scope>
    <source>
        <strain evidence="1 2">DSM 25795</strain>
    </source>
</reference>
<gene>
    <name evidence="1" type="ORF">BD847_0353</name>
</gene>
<keyword evidence="2" id="KW-1185">Reference proteome</keyword>
<accession>A0A3D9FZN3</accession>
<protein>
    <recommendedName>
        <fullName evidence="3">Lipoprotein</fullName>
    </recommendedName>
</protein>